<dbReference type="InterPro" id="IPR007627">
    <property type="entry name" value="RNA_pol_sigma70_r2"/>
</dbReference>
<accession>A0A512BJW1</accession>
<evidence type="ECO:0000256" key="2">
    <source>
        <dbReference type="ARBA" id="ARBA00023015"/>
    </source>
</evidence>
<dbReference type="Proteomes" id="UP000321513">
    <property type="component" value="Unassembled WGS sequence"/>
</dbReference>
<dbReference type="InterPro" id="IPR013325">
    <property type="entry name" value="RNA_pol_sigma_r2"/>
</dbReference>
<keyword evidence="4" id="KW-0804">Transcription</keyword>
<gene>
    <name evidence="7" type="ORF">SAE01_47480</name>
</gene>
<feature type="domain" description="RNA polymerase sigma-70 region 2" evidence="5">
    <location>
        <begin position="30"/>
        <end position="96"/>
    </location>
</feature>
<dbReference type="Pfam" id="PF08281">
    <property type="entry name" value="Sigma70_r4_2"/>
    <property type="match status" value="1"/>
</dbReference>
<dbReference type="SUPFAM" id="SSF88659">
    <property type="entry name" value="Sigma3 and sigma4 domains of RNA polymerase sigma factors"/>
    <property type="match status" value="1"/>
</dbReference>
<reference evidence="7 8" key="1">
    <citation type="submission" date="2019-07" db="EMBL/GenBank/DDBJ databases">
        <title>Whole genome shotgun sequence of Segetibacter aerophilus NBRC 106135.</title>
        <authorList>
            <person name="Hosoyama A."/>
            <person name="Uohara A."/>
            <person name="Ohji S."/>
            <person name="Ichikawa N."/>
        </authorList>
    </citation>
    <scope>NUCLEOTIDE SEQUENCE [LARGE SCALE GENOMIC DNA]</scope>
    <source>
        <strain evidence="7 8">NBRC 106135</strain>
    </source>
</reference>
<dbReference type="GO" id="GO:0016987">
    <property type="term" value="F:sigma factor activity"/>
    <property type="evidence" value="ECO:0007669"/>
    <property type="project" value="UniProtKB-KW"/>
</dbReference>
<dbReference type="GO" id="GO:0003677">
    <property type="term" value="F:DNA binding"/>
    <property type="evidence" value="ECO:0007669"/>
    <property type="project" value="InterPro"/>
</dbReference>
<dbReference type="EMBL" id="BJYT01000048">
    <property type="protein sequence ID" value="GEO12252.1"/>
    <property type="molecule type" value="Genomic_DNA"/>
</dbReference>
<keyword evidence="3" id="KW-0731">Sigma factor</keyword>
<dbReference type="PANTHER" id="PTHR43133">
    <property type="entry name" value="RNA POLYMERASE ECF-TYPE SIGMA FACTO"/>
    <property type="match status" value="1"/>
</dbReference>
<dbReference type="OrthoDB" id="1027298at2"/>
<dbReference type="Gene3D" id="1.10.1740.10">
    <property type="match status" value="1"/>
</dbReference>
<dbReference type="Gene3D" id="1.10.10.10">
    <property type="entry name" value="Winged helix-like DNA-binding domain superfamily/Winged helix DNA-binding domain"/>
    <property type="match status" value="1"/>
</dbReference>
<evidence type="ECO:0000256" key="4">
    <source>
        <dbReference type="ARBA" id="ARBA00023163"/>
    </source>
</evidence>
<dbReference type="GO" id="GO:0006352">
    <property type="term" value="P:DNA-templated transcription initiation"/>
    <property type="evidence" value="ECO:0007669"/>
    <property type="project" value="InterPro"/>
</dbReference>
<dbReference type="CDD" id="cd06171">
    <property type="entry name" value="Sigma70_r4"/>
    <property type="match status" value="1"/>
</dbReference>
<sequence>MATITALQQFTDVDVIERVVRGEISLYEVLIRRYNPYLYKVGRSYGFRHEDVEDLMQETFINAYQNLAKFENKAAFKTWLIRIMLNQCYHKAQKQSSFREIAAEIFIDKNIPMFSKSHSSDVETTIANRELRSLIEKAIIKMPVDYRMVFSLREVNGLSVHETAHTLNITESNVKVRLNRAKAMLRKELEKMYSPEEIFQFNLIYCDKIVSNVLLRITSI</sequence>
<name>A0A512BJW1_9BACT</name>
<dbReference type="InterPro" id="IPR039425">
    <property type="entry name" value="RNA_pol_sigma-70-like"/>
</dbReference>
<comment type="similarity">
    <text evidence="1">Belongs to the sigma-70 factor family. ECF subfamily.</text>
</comment>
<evidence type="ECO:0000259" key="6">
    <source>
        <dbReference type="Pfam" id="PF08281"/>
    </source>
</evidence>
<keyword evidence="8" id="KW-1185">Reference proteome</keyword>
<dbReference type="Pfam" id="PF04542">
    <property type="entry name" value="Sigma70_r2"/>
    <property type="match status" value="1"/>
</dbReference>
<evidence type="ECO:0000313" key="7">
    <source>
        <dbReference type="EMBL" id="GEO12252.1"/>
    </source>
</evidence>
<comment type="caution">
    <text evidence="7">The sequence shown here is derived from an EMBL/GenBank/DDBJ whole genome shotgun (WGS) entry which is preliminary data.</text>
</comment>
<dbReference type="InterPro" id="IPR013249">
    <property type="entry name" value="RNA_pol_sigma70_r4_t2"/>
</dbReference>
<feature type="domain" description="RNA polymerase sigma factor 70 region 4 type 2" evidence="6">
    <location>
        <begin position="134"/>
        <end position="185"/>
    </location>
</feature>
<dbReference type="RefSeq" id="WP_147206373.1">
    <property type="nucleotide sequence ID" value="NZ_BJYT01000048.1"/>
</dbReference>
<proteinExistence type="inferred from homology"/>
<evidence type="ECO:0000256" key="1">
    <source>
        <dbReference type="ARBA" id="ARBA00010641"/>
    </source>
</evidence>
<keyword evidence="2" id="KW-0805">Transcription regulation</keyword>
<organism evidence="7 8">
    <name type="scientific">Segetibacter aerophilus</name>
    <dbReference type="NCBI Taxonomy" id="670293"/>
    <lineage>
        <taxon>Bacteria</taxon>
        <taxon>Pseudomonadati</taxon>
        <taxon>Bacteroidota</taxon>
        <taxon>Chitinophagia</taxon>
        <taxon>Chitinophagales</taxon>
        <taxon>Chitinophagaceae</taxon>
        <taxon>Segetibacter</taxon>
    </lineage>
</organism>
<dbReference type="InterPro" id="IPR014284">
    <property type="entry name" value="RNA_pol_sigma-70_dom"/>
</dbReference>
<dbReference type="AlphaFoldDB" id="A0A512BJW1"/>
<dbReference type="InterPro" id="IPR013324">
    <property type="entry name" value="RNA_pol_sigma_r3/r4-like"/>
</dbReference>
<evidence type="ECO:0000259" key="5">
    <source>
        <dbReference type="Pfam" id="PF04542"/>
    </source>
</evidence>
<dbReference type="InterPro" id="IPR036388">
    <property type="entry name" value="WH-like_DNA-bd_sf"/>
</dbReference>
<protein>
    <submittedName>
        <fullName evidence="7">ECF-family RNA polymerase sigma factor</fullName>
    </submittedName>
</protein>
<evidence type="ECO:0000313" key="8">
    <source>
        <dbReference type="Proteomes" id="UP000321513"/>
    </source>
</evidence>
<dbReference type="PANTHER" id="PTHR43133:SF51">
    <property type="entry name" value="RNA POLYMERASE SIGMA FACTOR"/>
    <property type="match status" value="1"/>
</dbReference>
<evidence type="ECO:0000256" key="3">
    <source>
        <dbReference type="ARBA" id="ARBA00023082"/>
    </source>
</evidence>
<dbReference type="SUPFAM" id="SSF88946">
    <property type="entry name" value="Sigma2 domain of RNA polymerase sigma factors"/>
    <property type="match status" value="1"/>
</dbReference>
<dbReference type="NCBIfam" id="TIGR02937">
    <property type="entry name" value="sigma70-ECF"/>
    <property type="match status" value="1"/>
</dbReference>